<evidence type="ECO:0000313" key="1">
    <source>
        <dbReference type="EMBL" id="BCO35257.1"/>
    </source>
</evidence>
<keyword evidence="2" id="KW-1185">Reference proteome</keyword>
<accession>A0A2G8BGP6</accession>
<proteinExistence type="predicted"/>
<evidence type="ECO:0000313" key="2">
    <source>
        <dbReference type="Proteomes" id="UP000595446"/>
    </source>
</evidence>
<protein>
    <submittedName>
        <fullName evidence="1">Uncharacterized protein</fullName>
    </submittedName>
</protein>
<organism evidence="1 2">
    <name type="scientific">Mycobacterium heckeshornense</name>
    <dbReference type="NCBI Taxonomy" id="110505"/>
    <lineage>
        <taxon>Bacteria</taxon>
        <taxon>Bacillati</taxon>
        <taxon>Actinomycetota</taxon>
        <taxon>Actinomycetes</taxon>
        <taxon>Mycobacteriales</taxon>
        <taxon>Mycobacteriaceae</taxon>
        <taxon>Mycobacterium</taxon>
    </lineage>
</organism>
<sequence>MLRRPPTNALSSGYWPPRAGSASGWPFSVWTVGAGWSIQPVSRHIAARSAVQGQVTADDRDTL</sequence>
<dbReference type="AlphaFoldDB" id="A0A2G8BGP6"/>
<dbReference type="STRING" id="110505.ACT16_17750"/>
<dbReference type="EMBL" id="AP024237">
    <property type="protein sequence ID" value="BCO35257.1"/>
    <property type="molecule type" value="Genomic_DNA"/>
</dbReference>
<name>A0A2G8BGP6_9MYCO</name>
<reference evidence="1 2" key="1">
    <citation type="submission" date="2020-12" db="EMBL/GenBank/DDBJ databases">
        <title>Complete genome sequence of Mycobacterium heckeshornense JCM 15655T, closely related to a pathogenic non-tuberculous mycobacterial species Mycobacterium xenopi.</title>
        <authorList>
            <person name="Yoshida M."/>
            <person name="Fukano H."/>
            <person name="Asakura T."/>
            <person name="Suzuki M."/>
            <person name="Hoshino Y."/>
        </authorList>
    </citation>
    <scope>NUCLEOTIDE SEQUENCE [LARGE SCALE GENOMIC DNA]</scope>
    <source>
        <strain evidence="1 2">JCM 15655</strain>
    </source>
</reference>
<dbReference type="Proteomes" id="UP000595446">
    <property type="component" value="Chromosome"/>
</dbReference>
<gene>
    <name evidence="1" type="ORF">MHEC_16900</name>
</gene>